<dbReference type="RefSeq" id="WP_326075137.1">
    <property type="nucleotide sequence ID" value="NZ_JARLKY010000088.1"/>
</dbReference>
<accession>A0ABU6GEU0</accession>
<evidence type="ECO:0000313" key="2">
    <source>
        <dbReference type="Proteomes" id="UP001338137"/>
    </source>
</evidence>
<reference evidence="1 2" key="1">
    <citation type="submission" date="2023-03" db="EMBL/GenBank/DDBJ databases">
        <title>Bacillus Genome Sequencing.</title>
        <authorList>
            <person name="Dunlap C."/>
        </authorList>
    </citation>
    <scope>NUCLEOTIDE SEQUENCE [LARGE SCALE GENOMIC DNA]</scope>
    <source>
        <strain evidence="1 2">BD-533</strain>
    </source>
</reference>
<comment type="caution">
    <text evidence="1">The sequence shown here is derived from an EMBL/GenBank/DDBJ whole genome shotgun (WGS) entry which is preliminary data.</text>
</comment>
<gene>
    <name evidence="1" type="ORF">P4I72_29240</name>
</gene>
<organism evidence="1 2">
    <name type="scientific">Paenibacillus alba</name>
    <dbReference type="NCBI Taxonomy" id="1197127"/>
    <lineage>
        <taxon>Bacteria</taxon>
        <taxon>Bacillati</taxon>
        <taxon>Bacillota</taxon>
        <taxon>Bacilli</taxon>
        <taxon>Bacillales</taxon>
        <taxon>Paenibacillaceae</taxon>
        <taxon>Paenibacillus</taxon>
    </lineage>
</organism>
<sequence>MSTPLRFELIVDYCIWEHVPKEQSRTYRNMFILFGEAYADQYTYERGADYDAPDRTVGVHLGAPGQSHTERHITATAT</sequence>
<dbReference type="EMBL" id="JARLKY010000088">
    <property type="protein sequence ID" value="MEC0231189.1"/>
    <property type="molecule type" value="Genomic_DNA"/>
</dbReference>
<keyword evidence="2" id="KW-1185">Reference proteome</keyword>
<dbReference type="Proteomes" id="UP001338137">
    <property type="component" value="Unassembled WGS sequence"/>
</dbReference>
<evidence type="ECO:0000313" key="1">
    <source>
        <dbReference type="EMBL" id="MEC0231189.1"/>
    </source>
</evidence>
<proteinExistence type="predicted"/>
<name>A0ABU6GEU0_9BACL</name>
<protein>
    <submittedName>
        <fullName evidence="1">Uncharacterized protein</fullName>
    </submittedName>
</protein>